<sequence length="477" mass="55788">KSCLSQICFKCRKIINYKKYTNVNNKKPKTIYQIGKNVLRKPPIRICDFDINKYQCGKMDRESERSMALYHAPITYDNEPFIFQTDPIRLTEYYCLPGLGFVKKIGNPRDFTNREHAYMRLLLDKDQLNCVNLENMLNTISAHMDSTLTKSKIMGKFAKLYKNEPIVKKRYIDEDEDDDSDEDYVMIPRYNQRNKNNKNKINKQSDQYTPKYCKLRFSLSYPERDINTLVFIKDNDKTTQIYLKNIIDFEKYLKVGNKVSMVIRPSAWFNKVKNHNGNKIYSIKLVIMQIHIELLDSSKNIPSVKDIMSKYNFIDDNNQIVDLTSTITDNITDTVDKIDTTDTTDTTDTIDIDINTEFIDCSIKNIVDIEGQYIDHDNNVSCDDTNSIFPTIYKQKQVLPYYTYHDAKNFDDLIEILKVNICDRCVNKELDNEFNNQQSLQSLQTQPVPIINVDNSSDDEINSISKHIELEDEELDG</sequence>
<feature type="non-terminal residue" evidence="1">
    <location>
        <position position="1"/>
    </location>
</feature>
<accession>A0A3G5A494</accession>
<evidence type="ECO:0000313" key="1">
    <source>
        <dbReference type="EMBL" id="AYV82037.1"/>
    </source>
</evidence>
<reference evidence="1" key="1">
    <citation type="submission" date="2018-10" db="EMBL/GenBank/DDBJ databases">
        <title>Hidden diversity of soil giant viruses.</title>
        <authorList>
            <person name="Schulz F."/>
            <person name="Alteio L."/>
            <person name="Goudeau D."/>
            <person name="Ryan E.M."/>
            <person name="Malmstrom R.R."/>
            <person name="Blanchard J."/>
            <person name="Woyke T."/>
        </authorList>
    </citation>
    <scope>NUCLEOTIDE SEQUENCE</scope>
    <source>
        <strain evidence="1">HOV1</strain>
    </source>
</reference>
<organism evidence="1">
    <name type="scientific">Homavirus sp</name>
    <dbReference type="NCBI Taxonomy" id="2487769"/>
    <lineage>
        <taxon>Viruses</taxon>
        <taxon>Varidnaviria</taxon>
        <taxon>Bamfordvirae</taxon>
        <taxon>Nucleocytoviricota</taxon>
        <taxon>Megaviricetes</taxon>
        <taxon>Imitervirales</taxon>
        <taxon>Mimiviridae</taxon>
        <taxon>Klosneuvirinae</taxon>
    </lineage>
</organism>
<proteinExistence type="predicted"/>
<dbReference type="EMBL" id="MK072334">
    <property type="protein sequence ID" value="AYV82037.1"/>
    <property type="molecule type" value="Genomic_DNA"/>
</dbReference>
<gene>
    <name evidence="1" type="ORF">Homavirus3_15</name>
</gene>
<protein>
    <submittedName>
        <fullName evidence="1">Uncharacterized protein</fullName>
    </submittedName>
</protein>
<name>A0A3G5A494_9VIRU</name>